<feature type="region of interest" description="Disordered" evidence="5">
    <location>
        <begin position="179"/>
        <end position="224"/>
    </location>
</feature>
<feature type="compositionally biased region" description="Polar residues" evidence="5">
    <location>
        <begin position="179"/>
        <end position="203"/>
    </location>
</feature>
<proteinExistence type="predicted"/>
<name>A0AAD6HEN7_9EURO</name>
<feature type="compositionally biased region" description="Basic and acidic residues" evidence="5">
    <location>
        <begin position="312"/>
        <end position="327"/>
    </location>
</feature>
<dbReference type="PANTHER" id="PTHR15549">
    <property type="entry name" value="PAIRED IMMUNOGLOBULIN-LIKE TYPE 2 RECEPTOR"/>
    <property type="match status" value="1"/>
</dbReference>
<comment type="caution">
    <text evidence="8">The sequence shown here is derived from an EMBL/GenBank/DDBJ whole genome shotgun (WGS) entry which is preliminary data.</text>
</comment>
<dbReference type="EMBL" id="JAQJAN010000017">
    <property type="protein sequence ID" value="KAJ5710133.1"/>
    <property type="molecule type" value="Genomic_DNA"/>
</dbReference>
<evidence type="ECO:0000256" key="6">
    <source>
        <dbReference type="SAM" id="Phobius"/>
    </source>
</evidence>
<keyword evidence="3 6" id="KW-1133">Transmembrane helix</keyword>
<evidence type="ECO:0000256" key="1">
    <source>
        <dbReference type="ARBA" id="ARBA00004167"/>
    </source>
</evidence>
<sequence length="327" mass="34204">MHFPRFLSTASAAAVGIIMPGMVNADNTVTSTTISVMQELMVENMTFMEASVITADPSRTTLELDCKSEYSSNCSASGMVWPQTVIVGESIQAMNYDVTSYYGGTLWIVSGNASCTVTNISMGALCDLSTLSWYSSGTVSNSSSVDGQQVTLEPTLSYATIDVISGLDKLAVATTSSGASPASMVTTTSAPNTGTLAPTNTADSSSSSLSSPLSSSSSSSSSSKAWIAGPVVGGIAGVALIAGLIFWCIRRKRQGAGTNAEKGTPSELQGNYEAPELPGNYRPSELSGNYEPPELHPNQSARMELPATQLNLDKKREMEQRAISELP</sequence>
<dbReference type="GO" id="GO:0071944">
    <property type="term" value="C:cell periphery"/>
    <property type="evidence" value="ECO:0007669"/>
    <property type="project" value="UniProtKB-ARBA"/>
</dbReference>
<keyword evidence="9" id="KW-1185">Reference proteome</keyword>
<evidence type="ECO:0000256" key="5">
    <source>
        <dbReference type="SAM" id="MobiDB-lite"/>
    </source>
</evidence>
<keyword evidence="7" id="KW-0732">Signal</keyword>
<evidence type="ECO:0000256" key="4">
    <source>
        <dbReference type="ARBA" id="ARBA00023136"/>
    </source>
</evidence>
<dbReference type="PANTHER" id="PTHR15549:SF26">
    <property type="entry name" value="AXIAL BUDDING PATTERN PROTEIN 2-RELATED"/>
    <property type="match status" value="1"/>
</dbReference>
<feature type="transmembrane region" description="Helical" evidence="6">
    <location>
        <begin position="225"/>
        <end position="249"/>
    </location>
</feature>
<feature type="signal peptide" evidence="7">
    <location>
        <begin position="1"/>
        <end position="25"/>
    </location>
</feature>
<evidence type="ECO:0000256" key="3">
    <source>
        <dbReference type="ARBA" id="ARBA00022989"/>
    </source>
</evidence>
<dbReference type="Proteomes" id="UP001215712">
    <property type="component" value="Unassembled WGS sequence"/>
</dbReference>
<comment type="subcellular location">
    <subcellularLocation>
        <location evidence="1">Membrane</location>
        <topology evidence="1">Single-pass membrane protein</topology>
    </subcellularLocation>
</comment>
<reference evidence="8" key="1">
    <citation type="journal article" date="2023" name="IMA Fungus">
        <title>Comparative genomic study of the Penicillium genus elucidates a diverse pangenome and 15 lateral gene transfer events.</title>
        <authorList>
            <person name="Petersen C."/>
            <person name="Sorensen T."/>
            <person name="Nielsen M.R."/>
            <person name="Sondergaard T.E."/>
            <person name="Sorensen J.L."/>
            <person name="Fitzpatrick D.A."/>
            <person name="Frisvad J.C."/>
            <person name="Nielsen K.L."/>
        </authorList>
    </citation>
    <scope>NUCLEOTIDE SEQUENCE</scope>
    <source>
        <strain evidence="8">IBT 17514</strain>
    </source>
</reference>
<evidence type="ECO:0000256" key="7">
    <source>
        <dbReference type="SAM" id="SignalP"/>
    </source>
</evidence>
<dbReference type="InterPro" id="IPR051694">
    <property type="entry name" value="Immunoregulatory_rcpt-like"/>
</dbReference>
<evidence type="ECO:0000256" key="2">
    <source>
        <dbReference type="ARBA" id="ARBA00022692"/>
    </source>
</evidence>
<evidence type="ECO:0000313" key="8">
    <source>
        <dbReference type="EMBL" id="KAJ5710133.1"/>
    </source>
</evidence>
<dbReference type="AlphaFoldDB" id="A0AAD6HEN7"/>
<organism evidence="8 9">
    <name type="scientific">Penicillium malachiteum</name>
    <dbReference type="NCBI Taxonomy" id="1324776"/>
    <lineage>
        <taxon>Eukaryota</taxon>
        <taxon>Fungi</taxon>
        <taxon>Dikarya</taxon>
        <taxon>Ascomycota</taxon>
        <taxon>Pezizomycotina</taxon>
        <taxon>Eurotiomycetes</taxon>
        <taxon>Eurotiomycetidae</taxon>
        <taxon>Eurotiales</taxon>
        <taxon>Aspergillaceae</taxon>
        <taxon>Penicillium</taxon>
    </lineage>
</organism>
<protein>
    <recommendedName>
        <fullName evidence="10">Mid2 domain-containing protein</fullName>
    </recommendedName>
</protein>
<evidence type="ECO:0008006" key="10">
    <source>
        <dbReference type="Google" id="ProtNLM"/>
    </source>
</evidence>
<evidence type="ECO:0000313" key="9">
    <source>
        <dbReference type="Proteomes" id="UP001215712"/>
    </source>
</evidence>
<feature type="region of interest" description="Disordered" evidence="5">
    <location>
        <begin position="256"/>
        <end position="327"/>
    </location>
</feature>
<keyword evidence="2 6" id="KW-0812">Transmembrane</keyword>
<gene>
    <name evidence="8" type="ORF">N7493_009725</name>
</gene>
<reference evidence="8" key="2">
    <citation type="submission" date="2023-01" db="EMBL/GenBank/DDBJ databases">
        <authorList>
            <person name="Petersen C."/>
        </authorList>
    </citation>
    <scope>NUCLEOTIDE SEQUENCE</scope>
    <source>
        <strain evidence="8">IBT 17514</strain>
    </source>
</reference>
<dbReference type="CDD" id="cd12087">
    <property type="entry name" value="TM_EGFR-like"/>
    <property type="match status" value="1"/>
</dbReference>
<feature type="compositionally biased region" description="Low complexity" evidence="5">
    <location>
        <begin position="204"/>
        <end position="224"/>
    </location>
</feature>
<keyword evidence="4 6" id="KW-0472">Membrane</keyword>
<dbReference type="GO" id="GO:0016020">
    <property type="term" value="C:membrane"/>
    <property type="evidence" value="ECO:0007669"/>
    <property type="project" value="UniProtKB-SubCell"/>
</dbReference>
<feature type="chain" id="PRO_5042218610" description="Mid2 domain-containing protein" evidence="7">
    <location>
        <begin position="26"/>
        <end position="327"/>
    </location>
</feature>
<accession>A0AAD6HEN7</accession>